<proteinExistence type="predicted"/>
<feature type="region of interest" description="Disordered" evidence="1">
    <location>
        <begin position="25"/>
        <end position="50"/>
    </location>
</feature>
<sequence>MLHCTTHTSLSISLFFGFSSMGGLPANSREENSPQEQQQHSNANHMPRPNLNVLIPQPRLPINRPDEIILVPNNFRDPYLSSNDSDSEYENDEYFGDEDSEDNEQEEVKQEIRQLKLRLFLSWELTNMMMRSNYIFVSFFFWDLISAYLLHLSTELQHEITQIVQEIENLERRIGRSVL</sequence>
<dbReference type="AlphaFoldDB" id="A0A5D2UGG0"/>
<dbReference type="EMBL" id="CM017654">
    <property type="protein sequence ID" value="TYI76792.1"/>
    <property type="molecule type" value="Genomic_DNA"/>
</dbReference>
<feature type="chain" id="PRO_5022949318" evidence="2">
    <location>
        <begin position="26"/>
        <end position="179"/>
    </location>
</feature>
<reference evidence="3 4" key="1">
    <citation type="submission" date="2019-07" db="EMBL/GenBank/DDBJ databases">
        <title>WGS assembly of Gossypium mustelinum.</title>
        <authorList>
            <person name="Chen Z.J."/>
            <person name="Sreedasyam A."/>
            <person name="Ando A."/>
            <person name="Song Q."/>
            <person name="De L."/>
            <person name="Hulse-Kemp A."/>
            <person name="Ding M."/>
            <person name="Ye W."/>
            <person name="Kirkbride R."/>
            <person name="Jenkins J."/>
            <person name="Plott C."/>
            <person name="Lovell J."/>
            <person name="Lin Y.-M."/>
            <person name="Vaughn R."/>
            <person name="Liu B."/>
            <person name="Li W."/>
            <person name="Simpson S."/>
            <person name="Scheffler B."/>
            <person name="Saski C."/>
            <person name="Grover C."/>
            <person name="Hu G."/>
            <person name="Conover J."/>
            <person name="Carlson J."/>
            <person name="Shu S."/>
            <person name="Boston L."/>
            <person name="Williams M."/>
            <person name="Peterson D."/>
            <person name="Mcgee K."/>
            <person name="Jones D."/>
            <person name="Wendel J."/>
            <person name="Stelly D."/>
            <person name="Grimwood J."/>
            <person name="Schmutz J."/>
        </authorList>
    </citation>
    <scope>NUCLEOTIDE SEQUENCE [LARGE SCALE GENOMIC DNA]</scope>
    <source>
        <strain evidence="3">1408120.09</strain>
    </source>
</reference>
<dbReference type="Proteomes" id="UP000323597">
    <property type="component" value="Chromosome D06"/>
</dbReference>
<keyword evidence="4" id="KW-1185">Reference proteome</keyword>
<feature type="signal peptide" evidence="2">
    <location>
        <begin position="1"/>
        <end position="25"/>
    </location>
</feature>
<gene>
    <name evidence="3" type="ORF">E1A91_D06G101400v1</name>
</gene>
<feature type="compositionally biased region" description="Polar residues" evidence="1">
    <location>
        <begin position="34"/>
        <end position="44"/>
    </location>
</feature>
<organism evidence="3 4">
    <name type="scientific">Gossypium mustelinum</name>
    <name type="common">Cotton</name>
    <name type="synonym">Gossypium caicoense</name>
    <dbReference type="NCBI Taxonomy" id="34275"/>
    <lineage>
        <taxon>Eukaryota</taxon>
        <taxon>Viridiplantae</taxon>
        <taxon>Streptophyta</taxon>
        <taxon>Embryophyta</taxon>
        <taxon>Tracheophyta</taxon>
        <taxon>Spermatophyta</taxon>
        <taxon>Magnoliopsida</taxon>
        <taxon>eudicotyledons</taxon>
        <taxon>Gunneridae</taxon>
        <taxon>Pentapetalae</taxon>
        <taxon>rosids</taxon>
        <taxon>malvids</taxon>
        <taxon>Malvales</taxon>
        <taxon>Malvaceae</taxon>
        <taxon>Malvoideae</taxon>
        <taxon>Gossypium</taxon>
    </lineage>
</organism>
<accession>A0A5D2UGG0</accession>
<evidence type="ECO:0000313" key="4">
    <source>
        <dbReference type="Proteomes" id="UP000323597"/>
    </source>
</evidence>
<feature type="region of interest" description="Disordered" evidence="1">
    <location>
        <begin position="80"/>
        <end position="106"/>
    </location>
</feature>
<evidence type="ECO:0000256" key="1">
    <source>
        <dbReference type="SAM" id="MobiDB-lite"/>
    </source>
</evidence>
<protein>
    <submittedName>
        <fullName evidence="3">Uncharacterized protein</fullName>
    </submittedName>
</protein>
<keyword evidence="2" id="KW-0732">Signal</keyword>
<evidence type="ECO:0000256" key="2">
    <source>
        <dbReference type="SAM" id="SignalP"/>
    </source>
</evidence>
<feature type="compositionally biased region" description="Acidic residues" evidence="1">
    <location>
        <begin position="85"/>
        <end position="105"/>
    </location>
</feature>
<evidence type="ECO:0000313" key="3">
    <source>
        <dbReference type="EMBL" id="TYI76792.1"/>
    </source>
</evidence>
<name>A0A5D2UGG0_GOSMU</name>